<dbReference type="SUPFAM" id="SSF101478">
    <property type="entry name" value="ADP-ribosylglycohydrolase"/>
    <property type="match status" value="1"/>
</dbReference>
<dbReference type="InterPro" id="IPR050792">
    <property type="entry name" value="ADP-ribosylglycohydrolase"/>
</dbReference>
<dbReference type="Gene3D" id="1.10.4080.10">
    <property type="entry name" value="ADP-ribosylation/Crystallin J1"/>
    <property type="match status" value="1"/>
</dbReference>
<comment type="caution">
    <text evidence="1">The sequence shown here is derived from an EMBL/GenBank/DDBJ whole genome shotgun (WGS) entry which is preliminary data.</text>
</comment>
<dbReference type="EMBL" id="JBHSAY010000006">
    <property type="protein sequence ID" value="MFC4131358.1"/>
    <property type="molecule type" value="Genomic_DNA"/>
</dbReference>
<protein>
    <submittedName>
        <fullName evidence="1">ADP-ribosylglycohydrolase family protein</fullName>
    </submittedName>
</protein>
<reference evidence="2" key="1">
    <citation type="journal article" date="2019" name="Int. J. Syst. Evol. Microbiol.">
        <title>The Global Catalogue of Microorganisms (GCM) 10K type strain sequencing project: providing services to taxonomists for standard genome sequencing and annotation.</title>
        <authorList>
            <consortium name="The Broad Institute Genomics Platform"/>
            <consortium name="The Broad Institute Genome Sequencing Center for Infectious Disease"/>
            <person name="Wu L."/>
            <person name="Ma J."/>
        </authorList>
    </citation>
    <scope>NUCLEOTIDE SEQUENCE [LARGE SCALE GENOMIC DNA]</scope>
    <source>
        <strain evidence="2">CGMCC 4.7289</strain>
    </source>
</reference>
<proteinExistence type="predicted"/>
<keyword evidence="2" id="KW-1185">Reference proteome</keyword>
<accession>A0ABV8LM43</accession>
<dbReference type="Pfam" id="PF03747">
    <property type="entry name" value="ADP_ribosyl_GH"/>
    <property type="match status" value="1"/>
</dbReference>
<dbReference type="PANTHER" id="PTHR16222:SF12">
    <property type="entry name" value="ADP-RIBOSYLGLYCOHYDROLASE-RELATED"/>
    <property type="match status" value="1"/>
</dbReference>
<evidence type="ECO:0000313" key="2">
    <source>
        <dbReference type="Proteomes" id="UP001595816"/>
    </source>
</evidence>
<dbReference type="InterPro" id="IPR036705">
    <property type="entry name" value="Ribosyl_crysJ1_sf"/>
</dbReference>
<dbReference type="InterPro" id="IPR005502">
    <property type="entry name" value="Ribosyl_crysJ1"/>
</dbReference>
<sequence>MTAYDDAVFRPAALERAALDSLQGLALGDAFGQTWFRPEGDVTAMLAQRRPQRGPWPWTDDTAMAIVLLRLLLDKGQVDQDELAQRFASSYQSDPYRQYGPSMHGVLREIFEGESWAEVTGRQFDGMGSWGNGAAMRVAPLGAWFAQDMTLVVEQATLSAQVTHAHPEAVAGAVAVAVAAALAVRGVSGPSLLKSVLARTPDGEVAARLRRIEDAPFSLHPQWIASTVGSGWQVSAPDTVPFAIWCAARHLDDLADALWATISAGGDVDTTCAIVGGIVGARTGLSGVPAELLAAREPLPEWAGRVG</sequence>
<dbReference type="RefSeq" id="WP_308197690.1">
    <property type="nucleotide sequence ID" value="NZ_JAMZDZ010000001.1"/>
</dbReference>
<dbReference type="Proteomes" id="UP001595816">
    <property type="component" value="Unassembled WGS sequence"/>
</dbReference>
<gene>
    <name evidence="1" type="ORF">ACFOZ4_12160</name>
</gene>
<evidence type="ECO:0000313" key="1">
    <source>
        <dbReference type="EMBL" id="MFC4131358.1"/>
    </source>
</evidence>
<name>A0ABV8LM43_9ACTN</name>
<organism evidence="1 2">
    <name type="scientific">Hamadaea flava</name>
    <dbReference type="NCBI Taxonomy" id="1742688"/>
    <lineage>
        <taxon>Bacteria</taxon>
        <taxon>Bacillati</taxon>
        <taxon>Actinomycetota</taxon>
        <taxon>Actinomycetes</taxon>
        <taxon>Micromonosporales</taxon>
        <taxon>Micromonosporaceae</taxon>
        <taxon>Hamadaea</taxon>
    </lineage>
</organism>
<dbReference type="PANTHER" id="PTHR16222">
    <property type="entry name" value="ADP-RIBOSYLGLYCOHYDROLASE"/>
    <property type="match status" value="1"/>
</dbReference>